<name>A0A1S3GCB6_DIPOR</name>
<dbReference type="AlphaFoldDB" id="A0A1S3GCB6"/>
<dbReference type="PANTHER" id="PTHR10104:SF20">
    <property type="entry name" value="STATHMIN DOMAIN-CONTAINING PROTEIN 1"/>
    <property type="match status" value="1"/>
</dbReference>
<reference evidence="3" key="1">
    <citation type="submission" date="2025-08" db="UniProtKB">
        <authorList>
            <consortium name="RefSeq"/>
        </authorList>
    </citation>
    <scope>IDENTIFICATION</scope>
    <source>
        <tissue evidence="3">Kidney</tissue>
    </source>
</reference>
<dbReference type="OMA" id="APKKGWE"/>
<dbReference type="SUPFAM" id="SSF101494">
    <property type="entry name" value="Stathmin"/>
    <property type="match status" value="1"/>
</dbReference>
<dbReference type="OrthoDB" id="9940536at2759"/>
<evidence type="ECO:0000313" key="2">
    <source>
        <dbReference type="Proteomes" id="UP000081671"/>
    </source>
</evidence>
<dbReference type="GeneID" id="105996377"/>
<dbReference type="STRING" id="10020.ENSDORP00000022276"/>
<feature type="region of interest" description="Disordered" evidence="1">
    <location>
        <begin position="1"/>
        <end position="105"/>
    </location>
</feature>
<proteinExistence type="predicted"/>
<gene>
    <name evidence="3" type="primary">Stmnd1</name>
</gene>
<organism evidence="2 3">
    <name type="scientific">Dipodomys ordii</name>
    <name type="common">Ord's kangaroo rat</name>
    <dbReference type="NCBI Taxonomy" id="10020"/>
    <lineage>
        <taxon>Eukaryota</taxon>
        <taxon>Metazoa</taxon>
        <taxon>Chordata</taxon>
        <taxon>Craniata</taxon>
        <taxon>Vertebrata</taxon>
        <taxon>Euteleostomi</taxon>
        <taxon>Mammalia</taxon>
        <taxon>Eutheria</taxon>
        <taxon>Euarchontoglires</taxon>
        <taxon>Glires</taxon>
        <taxon>Rodentia</taxon>
        <taxon>Castorimorpha</taxon>
        <taxon>Heteromyidae</taxon>
        <taxon>Dipodomyinae</taxon>
        <taxon>Dipodomys</taxon>
    </lineage>
</organism>
<evidence type="ECO:0000313" key="3">
    <source>
        <dbReference type="RefSeq" id="XP_012885889.1"/>
    </source>
</evidence>
<dbReference type="FunCoup" id="A0A1S3GCB6">
    <property type="interactions" value="45"/>
</dbReference>
<dbReference type="KEGG" id="dord:105996377"/>
<dbReference type="InterPro" id="IPR000956">
    <property type="entry name" value="Stathmin_fam"/>
</dbReference>
<feature type="compositionally biased region" description="Basic and acidic residues" evidence="1">
    <location>
        <begin position="32"/>
        <end position="42"/>
    </location>
</feature>
<dbReference type="InterPro" id="IPR036002">
    <property type="entry name" value="Stathmin_sf"/>
</dbReference>
<protein>
    <submittedName>
        <fullName evidence="3">Stathmin domain-containing protein 1</fullName>
    </submittedName>
</protein>
<evidence type="ECO:0000256" key="1">
    <source>
        <dbReference type="SAM" id="MobiDB-lite"/>
    </source>
</evidence>
<dbReference type="PROSITE" id="PS51663">
    <property type="entry name" value="STATHMIN_3"/>
    <property type="match status" value="1"/>
</dbReference>
<keyword evidence="2" id="KW-1185">Reference proteome</keyword>
<dbReference type="GO" id="GO:0031110">
    <property type="term" value="P:regulation of microtubule polymerization or depolymerization"/>
    <property type="evidence" value="ECO:0007669"/>
    <property type="project" value="InterPro"/>
</dbReference>
<feature type="region of interest" description="Disordered" evidence="1">
    <location>
        <begin position="226"/>
        <end position="250"/>
    </location>
</feature>
<dbReference type="PANTHER" id="PTHR10104">
    <property type="entry name" value="STATHMIN"/>
    <property type="match status" value="1"/>
</dbReference>
<dbReference type="CTD" id="401236"/>
<dbReference type="Proteomes" id="UP000081671">
    <property type="component" value="Unplaced"/>
</dbReference>
<dbReference type="RefSeq" id="XP_012885889.1">
    <property type="nucleotide sequence ID" value="XM_013030435.1"/>
</dbReference>
<feature type="compositionally biased region" description="Polar residues" evidence="1">
    <location>
        <begin position="84"/>
        <end position="95"/>
    </location>
</feature>
<accession>A0A1S3GCB6</accession>
<dbReference type="InParanoid" id="A0A1S3GCB6"/>
<sequence>MGCGPSQPDAEDQRRVPAPKKSWEEGSQAEVRVTDSKEDHNSQTENAQPKDTVDKAEDLDQQAQMGNLPGTIPECSPPPGKRNGSINSDLATNGLINKPKSLEKRERQKSLDILEELIVQGIIQSHSKAFRHGESYDVMVETTEKPLRKPPARLKKLKIKKEVKDFTMKDIEEKMQAVEERRKTKEEEIRKRLRSDHRLLPPANRSDTADLGRTVVPFATGLATGSSAPFEACDPEGRGPLKKKKSTTDTSLIPRSYNYEGLGVVESDMSYNREEDIF</sequence>